<evidence type="ECO:0000259" key="1">
    <source>
        <dbReference type="PROSITE" id="PS50995"/>
    </source>
</evidence>
<reference evidence="2 3" key="1">
    <citation type="submission" date="2018-03" db="EMBL/GenBank/DDBJ databases">
        <title>Genomic Encyclopedia of Archaeal and Bacterial Type Strains, Phase II (KMG-II): from individual species to whole genera.</title>
        <authorList>
            <person name="Goeker M."/>
        </authorList>
    </citation>
    <scope>NUCLEOTIDE SEQUENCE [LARGE SCALE GENOMIC DNA]</scope>
    <source>
        <strain evidence="2 3">ATCC BAA-1496</strain>
    </source>
</reference>
<sequence length="143" mass="15154">MSHLVTQESVIVDGEALLRTIARLHRRATRDAKLETPALLRLLSLVAELGPARIGDLAAADSTSQPTMTAQIQRAESHGWVTRTPDPDDARASRIELSPAGQAALAKGRARRGAAVAPLLDTLGPRDAATLNRAAAILDKLLT</sequence>
<evidence type="ECO:0000313" key="2">
    <source>
        <dbReference type="EMBL" id="PRY50784.1"/>
    </source>
</evidence>
<dbReference type="AlphaFoldDB" id="A0A2T0TYN3"/>
<organism evidence="2 3">
    <name type="scientific">Knoellia remsis</name>
    <dbReference type="NCBI Taxonomy" id="407159"/>
    <lineage>
        <taxon>Bacteria</taxon>
        <taxon>Bacillati</taxon>
        <taxon>Actinomycetota</taxon>
        <taxon>Actinomycetes</taxon>
        <taxon>Micrococcales</taxon>
        <taxon>Intrasporangiaceae</taxon>
        <taxon>Knoellia</taxon>
    </lineage>
</organism>
<dbReference type="PANTHER" id="PTHR39515">
    <property type="entry name" value="CONSERVED PROTEIN"/>
    <property type="match status" value="1"/>
</dbReference>
<dbReference type="SUPFAM" id="SSF46785">
    <property type="entry name" value="Winged helix' DNA-binding domain"/>
    <property type="match status" value="1"/>
</dbReference>
<dbReference type="GO" id="GO:0003700">
    <property type="term" value="F:DNA-binding transcription factor activity"/>
    <property type="evidence" value="ECO:0007669"/>
    <property type="project" value="InterPro"/>
</dbReference>
<dbReference type="GO" id="GO:0003677">
    <property type="term" value="F:DNA binding"/>
    <property type="evidence" value="ECO:0007669"/>
    <property type="project" value="UniProtKB-KW"/>
</dbReference>
<dbReference type="InterPro" id="IPR036388">
    <property type="entry name" value="WH-like_DNA-bd_sf"/>
</dbReference>
<dbReference type="PROSITE" id="PS50995">
    <property type="entry name" value="HTH_MARR_2"/>
    <property type="match status" value="1"/>
</dbReference>
<dbReference type="Gene3D" id="1.10.10.10">
    <property type="entry name" value="Winged helix-like DNA-binding domain superfamily/Winged helix DNA-binding domain"/>
    <property type="match status" value="1"/>
</dbReference>
<dbReference type="RefSeq" id="WP_106298928.1">
    <property type="nucleotide sequence ID" value="NZ_PVTI01000038.1"/>
</dbReference>
<keyword evidence="3" id="KW-1185">Reference proteome</keyword>
<dbReference type="Pfam" id="PF01047">
    <property type="entry name" value="MarR"/>
    <property type="match status" value="1"/>
</dbReference>
<proteinExistence type="predicted"/>
<dbReference type="OrthoDB" id="8966183at2"/>
<gene>
    <name evidence="2" type="ORF">BCF74_1386</name>
</gene>
<name>A0A2T0TYN3_9MICO</name>
<dbReference type="EMBL" id="PVTI01000038">
    <property type="protein sequence ID" value="PRY50784.1"/>
    <property type="molecule type" value="Genomic_DNA"/>
</dbReference>
<dbReference type="Proteomes" id="UP000237822">
    <property type="component" value="Unassembled WGS sequence"/>
</dbReference>
<feature type="domain" description="HTH marR-type" evidence="1">
    <location>
        <begin position="1"/>
        <end position="143"/>
    </location>
</feature>
<dbReference type="InterPro" id="IPR000835">
    <property type="entry name" value="HTH_MarR-typ"/>
</dbReference>
<keyword evidence="2" id="KW-0238">DNA-binding</keyword>
<comment type="caution">
    <text evidence="2">The sequence shown here is derived from an EMBL/GenBank/DDBJ whole genome shotgun (WGS) entry which is preliminary data.</text>
</comment>
<dbReference type="InterPro" id="IPR036390">
    <property type="entry name" value="WH_DNA-bd_sf"/>
</dbReference>
<dbReference type="SMART" id="SM00347">
    <property type="entry name" value="HTH_MARR"/>
    <property type="match status" value="1"/>
</dbReference>
<evidence type="ECO:0000313" key="3">
    <source>
        <dbReference type="Proteomes" id="UP000237822"/>
    </source>
</evidence>
<dbReference type="InterPro" id="IPR052526">
    <property type="entry name" value="HTH-type_Bedaq_tolerance"/>
</dbReference>
<protein>
    <submittedName>
        <fullName evidence="2">DNA-binding MarR family transcriptional regulator</fullName>
    </submittedName>
</protein>
<dbReference type="PANTHER" id="PTHR39515:SF2">
    <property type="entry name" value="HTH-TYPE TRANSCRIPTIONAL REGULATOR RV0880"/>
    <property type="match status" value="1"/>
</dbReference>
<accession>A0A2T0TYN3</accession>